<keyword evidence="1" id="KW-0489">Methyltransferase</keyword>
<dbReference type="AlphaFoldDB" id="A0A291Q264"/>
<keyword evidence="2" id="KW-1185">Reference proteome</keyword>
<evidence type="ECO:0000313" key="1">
    <source>
        <dbReference type="EMBL" id="ATL25585.1"/>
    </source>
</evidence>
<sequence length="93" mass="10057">MPLHQAYANDTVLTRHSDDGRVASSLSAPWLQADMLEAARIRPGHRVLEIGSGGYNAALVGPTGHVTTLDIDPAVTDRATRYLARTGTTAFRW</sequence>
<organism evidence="1 2">
    <name type="scientific">Streptomyces formicae</name>
    <dbReference type="NCBI Taxonomy" id="1616117"/>
    <lineage>
        <taxon>Bacteria</taxon>
        <taxon>Bacillati</taxon>
        <taxon>Actinomycetota</taxon>
        <taxon>Actinomycetes</taxon>
        <taxon>Kitasatosporales</taxon>
        <taxon>Streptomycetaceae</taxon>
        <taxon>Streptomyces</taxon>
    </lineage>
</organism>
<reference evidence="1 2" key="1">
    <citation type="submission" date="2017-08" db="EMBL/GenBank/DDBJ databases">
        <title>Complete Genome Sequence of Streptomyces formicae KY5, the formicamycin producer.</title>
        <authorList>
            <person name="Holmes N.A."/>
            <person name="Devine R."/>
            <person name="Qin Z."/>
            <person name="Seipke R.F."/>
            <person name="Wilkinson B."/>
            <person name="Hutchings M.I."/>
        </authorList>
    </citation>
    <scope>NUCLEOTIDE SEQUENCE [LARGE SCALE GENOMIC DNA]</scope>
    <source>
        <strain evidence="1 2">KY5</strain>
    </source>
</reference>
<dbReference type="KEGG" id="sfk:KY5_0567"/>
<dbReference type="InterPro" id="IPR029063">
    <property type="entry name" value="SAM-dependent_MTases_sf"/>
</dbReference>
<dbReference type="GO" id="GO:0032259">
    <property type="term" value="P:methylation"/>
    <property type="evidence" value="ECO:0007669"/>
    <property type="project" value="UniProtKB-KW"/>
</dbReference>
<accession>A0A291Q264</accession>
<dbReference type="Pfam" id="PF01135">
    <property type="entry name" value="PCMT"/>
    <property type="match status" value="1"/>
</dbReference>
<evidence type="ECO:0000313" key="2">
    <source>
        <dbReference type="Proteomes" id="UP000221011"/>
    </source>
</evidence>
<dbReference type="SUPFAM" id="SSF53335">
    <property type="entry name" value="S-adenosyl-L-methionine-dependent methyltransferases"/>
    <property type="match status" value="1"/>
</dbReference>
<dbReference type="Proteomes" id="UP000221011">
    <property type="component" value="Chromosome"/>
</dbReference>
<keyword evidence="1" id="KW-0808">Transferase</keyword>
<dbReference type="Gene3D" id="3.40.50.150">
    <property type="entry name" value="Vaccinia Virus protein VP39"/>
    <property type="match status" value="1"/>
</dbReference>
<proteinExistence type="predicted"/>
<dbReference type="EC" id="2.1.1.77" evidence="1"/>
<protein>
    <submittedName>
        <fullName evidence="1">Protein-L-isoaspartate O-methyltransferase</fullName>
        <ecNumber evidence="1">2.1.1.77</ecNumber>
    </submittedName>
</protein>
<name>A0A291Q264_9ACTN</name>
<dbReference type="GO" id="GO:0004719">
    <property type="term" value="F:protein-L-isoaspartate (D-aspartate) O-methyltransferase activity"/>
    <property type="evidence" value="ECO:0007669"/>
    <property type="project" value="UniProtKB-EC"/>
</dbReference>
<gene>
    <name evidence="1" type="ORF">KY5_0567</name>
</gene>
<dbReference type="EMBL" id="CP022685">
    <property type="protein sequence ID" value="ATL25585.1"/>
    <property type="molecule type" value="Genomic_DNA"/>
</dbReference>
<dbReference type="RefSeq" id="WP_234362590.1">
    <property type="nucleotide sequence ID" value="NZ_CP022685.1"/>
</dbReference>